<evidence type="ECO:0000313" key="2">
    <source>
        <dbReference type="Proteomes" id="UP000494109"/>
    </source>
</evidence>
<protein>
    <submittedName>
        <fullName evidence="1">Uncharacterized protein</fullName>
    </submittedName>
</protein>
<organism evidence="1 2">
    <name type="scientific">Burkholderia contaminans</name>
    <dbReference type="NCBI Taxonomy" id="488447"/>
    <lineage>
        <taxon>Bacteria</taxon>
        <taxon>Pseudomonadati</taxon>
        <taxon>Pseudomonadota</taxon>
        <taxon>Betaproteobacteria</taxon>
        <taxon>Burkholderiales</taxon>
        <taxon>Burkholderiaceae</taxon>
        <taxon>Burkholderia</taxon>
        <taxon>Burkholderia cepacia complex</taxon>
    </lineage>
</organism>
<evidence type="ECO:0000313" key="1">
    <source>
        <dbReference type="EMBL" id="VWD12976.1"/>
    </source>
</evidence>
<accession>A0A6P2XYI2</accession>
<dbReference type="EMBL" id="CABVQS010000009">
    <property type="protein sequence ID" value="VWD12976.1"/>
    <property type="molecule type" value="Genomic_DNA"/>
</dbReference>
<gene>
    <name evidence="1" type="ORF">BCO71033_02588</name>
</gene>
<sequence length="31" mass="3339">MQHVTGTTNARHGATRAFAWPFAARCTAVHA</sequence>
<dbReference type="AlphaFoldDB" id="A0A6P2XYI2"/>
<name>A0A6P2XYI2_9BURK</name>
<proteinExistence type="predicted"/>
<dbReference type="Proteomes" id="UP000494109">
    <property type="component" value="Unassembled WGS sequence"/>
</dbReference>
<reference evidence="1 2" key="1">
    <citation type="submission" date="2019-09" db="EMBL/GenBank/DDBJ databases">
        <authorList>
            <person name="Depoorter E."/>
        </authorList>
    </citation>
    <scope>NUCLEOTIDE SEQUENCE [LARGE SCALE GENOMIC DNA]</scope>
    <source>
        <strain evidence="1">R-71033</strain>
    </source>
</reference>